<protein>
    <submittedName>
        <fullName evidence="1">Uncharacterized protein</fullName>
    </submittedName>
</protein>
<gene>
    <name evidence="1" type="ORF">BC938DRAFT_471258</name>
</gene>
<keyword evidence="2" id="KW-1185">Reference proteome</keyword>
<dbReference type="AlphaFoldDB" id="A0A433Q8G7"/>
<accession>A0A433Q8G7</accession>
<organism evidence="1 2">
    <name type="scientific">Jimgerdemannia flammicorona</name>
    <dbReference type="NCBI Taxonomy" id="994334"/>
    <lineage>
        <taxon>Eukaryota</taxon>
        <taxon>Fungi</taxon>
        <taxon>Fungi incertae sedis</taxon>
        <taxon>Mucoromycota</taxon>
        <taxon>Mucoromycotina</taxon>
        <taxon>Endogonomycetes</taxon>
        <taxon>Endogonales</taxon>
        <taxon>Endogonaceae</taxon>
        <taxon>Jimgerdemannia</taxon>
    </lineage>
</organism>
<comment type="caution">
    <text evidence="1">The sequence shown here is derived from an EMBL/GenBank/DDBJ whole genome shotgun (WGS) entry which is preliminary data.</text>
</comment>
<evidence type="ECO:0000313" key="2">
    <source>
        <dbReference type="Proteomes" id="UP000274822"/>
    </source>
</evidence>
<name>A0A433Q8G7_9FUNG</name>
<dbReference type="Proteomes" id="UP000274822">
    <property type="component" value="Unassembled WGS sequence"/>
</dbReference>
<reference evidence="1 2" key="1">
    <citation type="journal article" date="2018" name="New Phytol.">
        <title>Phylogenomics of Endogonaceae and evolution of mycorrhizas within Mucoromycota.</title>
        <authorList>
            <person name="Chang Y."/>
            <person name="Desiro A."/>
            <person name="Na H."/>
            <person name="Sandor L."/>
            <person name="Lipzen A."/>
            <person name="Clum A."/>
            <person name="Barry K."/>
            <person name="Grigoriev I.V."/>
            <person name="Martin F.M."/>
            <person name="Stajich J.E."/>
            <person name="Smith M.E."/>
            <person name="Bonito G."/>
            <person name="Spatafora J.W."/>
        </authorList>
    </citation>
    <scope>NUCLEOTIDE SEQUENCE [LARGE SCALE GENOMIC DNA]</scope>
    <source>
        <strain evidence="1 2">AD002</strain>
    </source>
</reference>
<evidence type="ECO:0000313" key="1">
    <source>
        <dbReference type="EMBL" id="RUS26080.1"/>
    </source>
</evidence>
<proteinExistence type="predicted"/>
<dbReference type="EMBL" id="RBNJ01011265">
    <property type="protein sequence ID" value="RUS26080.1"/>
    <property type="molecule type" value="Genomic_DNA"/>
</dbReference>
<sequence length="114" mass="12868">MSDFLDPTSFCVAIEKKVSIITFPPIQDNTRFCRIMPEMNLLGRVPLSEPSGLKNNSSANPHPFRQSWHRRTLVCNTSRHFGSYIVASIMAVCADQDLPSVLAEIETELMDVRE</sequence>